<dbReference type="SUPFAM" id="SSF74653">
    <property type="entry name" value="TolA/TonB C-terminal domain"/>
    <property type="match status" value="1"/>
</dbReference>
<dbReference type="RefSeq" id="WP_200688489.1">
    <property type="nucleotide sequence ID" value="NZ_JAEPRQ010000008.1"/>
</dbReference>
<evidence type="ECO:0000256" key="3">
    <source>
        <dbReference type="ARBA" id="ARBA00022989"/>
    </source>
</evidence>
<dbReference type="Gene3D" id="3.30.1150.10">
    <property type="match status" value="1"/>
</dbReference>
<keyword evidence="2" id="KW-0812">Transmembrane</keyword>
<evidence type="ECO:0000256" key="2">
    <source>
        <dbReference type="ARBA" id="ARBA00022692"/>
    </source>
</evidence>
<dbReference type="InterPro" id="IPR006260">
    <property type="entry name" value="TonB/TolA_C"/>
</dbReference>
<dbReference type="InterPro" id="IPR037682">
    <property type="entry name" value="TonB_C"/>
</dbReference>
<keyword evidence="3" id="KW-1133">Transmembrane helix</keyword>
<evidence type="ECO:0000313" key="7">
    <source>
        <dbReference type="Proteomes" id="UP000640485"/>
    </source>
</evidence>
<protein>
    <submittedName>
        <fullName evidence="6">TonB family protein</fullName>
    </submittedName>
</protein>
<evidence type="ECO:0000313" key="6">
    <source>
        <dbReference type="EMBL" id="MBK4217590.1"/>
    </source>
</evidence>
<reference evidence="6" key="1">
    <citation type="submission" date="2021-01" db="EMBL/GenBank/DDBJ databases">
        <title>Paracoccus amoyensis sp. nov., isolated from the surface seawater along the coast of Xiamen Island, China.</title>
        <authorList>
            <person name="Lyu L."/>
        </authorList>
    </citation>
    <scope>NUCLEOTIDE SEQUENCE</scope>
    <source>
        <strain evidence="6">MJ17</strain>
    </source>
</reference>
<keyword evidence="4" id="KW-0472">Membrane</keyword>
<proteinExistence type="predicted"/>
<comment type="caution">
    <text evidence="6">The sequence shown here is derived from an EMBL/GenBank/DDBJ whole genome shotgun (WGS) entry which is preliminary data.</text>
</comment>
<accession>A0A934W139</accession>
<evidence type="ECO:0000256" key="1">
    <source>
        <dbReference type="ARBA" id="ARBA00004167"/>
    </source>
</evidence>
<dbReference type="EMBL" id="JAEPRQ010000008">
    <property type="protein sequence ID" value="MBK4217590.1"/>
    <property type="molecule type" value="Genomic_DNA"/>
</dbReference>
<organism evidence="6 7">
    <name type="scientific">Paracoccus caeni</name>
    <dbReference type="NCBI Taxonomy" id="657651"/>
    <lineage>
        <taxon>Bacteria</taxon>
        <taxon>Pseudomonadati</taxon>
        <taxon>Pseudomonadota</taxon>
        <taxon>Alphaproteobacteria</taxon>
        <taxon>Rhodobacterales</taxon>
        <taxon>Paracoccaceae</taxon>
        <taxon>Paracoccus</taxon>
    </lineage>
</organism>
<dbReference type="Pfam" id="PF03544">
    <property type="entry name" value="TonB_C"/>
    <property type="match status" value="1"/>
</dbReference>
<comment type="subcellular location">
    <subcellularLocation>
        <location evidence="1">Membrane</location>
        <topology evidence="1">Single-pass membrane protein</topology>
    </subcellularLocation>
</comment>
<feature type="domain" description="TonB C-terminal" evidence="5">
    <location>
        <begin position="17"/>
        <end position="74"/>
    </location>
</feature>
<sequence>MPRQIREDGPWGDFLLKVRFVASPEGKVKDARIEESSGDSQLDAYVLEAIRSLELMRFTKDMGQEDLAFTLPINISNPPPAEPAVSD</sequence>
<evidence type="ECO:0000256" key="4">
    <source>
        <dbReference type="ARBA" id="ARBA00023136"/>
    </source>
</evidence>
<dbReference type="NCBIfam" id="TIGR01352">
    <property type="entry name" value="tonB_Cterm"/>
    <property type="match status" value="1"/>
</dbReference>
<dbReference type="AlphaFoldDB" id="A0A934W139"/>
<dbReference type="Proteomes" id="UP000640485">
    <property type="component" value="Unassembled WGS sequence"/>
</dbReference>
<evidence type="ECO:0000259" key="5">
    <source>
        <dbReference type="Pfam" id="PF03544"/>
    </source>
</evidence>
<name>A0A934W139_9RHOB</name>
<gene>
    <name evidence="6" type="ORF">JJJ17_16795</name>
</gene>
<dbReference type="GO" id="GO:0016020">
    <property type="term" value="C:membrane"/>
    <property type="evidence" value="ECO:0007669"/>
    <property type="project" value="UniProtKB-SubCell"/>
</dbReference>
<keyword evidence="7" id="KW-1185">Reference proteome</keyword>
<dbReference type="GO" id="GO:0055085">
    <property type="term" value="P:transmembrane transport"/>
    <property type="evidence" value="ECO:0007669"/>
    <property type="project" value="InterPro"/>
</dbReference>